<protein>
    <submittedName>
        <fullName evidence="1">Uncharacterized protein</fullName>
    </submittedName>
</protein>
<keyword evidence="2" id="KW-1185">Reference proteome</keyword>
<proteinExistence type="predicted"/>
<organism evidence="1 2">
    <name type="scientific">Catharanthus roseus</name>
    <name type="common">Madagascar periwinkle</name>
    <name type="synonym">Vinca rosea</name>
    <dbReference type="NCBI Taxonomy" id="4058"/>
    <lineage>
        <taxon>Eukaryota</taxon>
        <taxon>Viridiplantae</taxon>
        <taxon>Streptophyta</taxon>
        <taxon>Embryophyta</taxon>
        <taxon>Tracheophyta</taxon>
        <taxon>Spermatophyta</taxon>
        <taxon>Magnoliopsida</taxon>
        <taxon>eudicotyledons</taxon>
        <taxon>Gunneridae</taxon>
        <taxon>Pentapetalae</taxon>
        <taxon>asterids</taxon>
        <taxon>lamiids</taxon>
        <taxon>Gentianales</taxon>
        <taxon>Apocynaceae</taxon>
        <taxon>Rauvolfioideae</taxon>
        <taxon>Vinceae</taxon>
        <taxon>Catharanthinae</taxon>
        <taxon>Catharanthus</taxon>
    </lineage>
</organism>
<evidence type="ECO:0000313" key="1">
    <source>
        <dbReference type="EMBL" id="KAI5649622.1"/>
    </source>
</evidence>
<name>A0ACB9ZTS6_CATRO</name>
<comment type="caution">
    <text evidence="1">The sequence shown here is derived from an EMBL/GenBank/DDBJ whole genome shotgun (WGS) entry which is preliminary data.</text>
</comment>
<reference evidence="2" key="1">
    <citation type="journal article" date="2023" name="Nat. Plants">
        <title>Single-cell RNA sequencing provides a high-resolution roadmap for understanding the multicellular compartmentation of specialized metabolism.</title>
        <authorList>
            <person name="Sun S."/>
            <person name="Shen X."/>
            <person name="Li Y."/>
            <person name="Li Y."/>
            <person name="Wang S."/>
            <person name="Li R."/>
            <person name="Zhang H."/>
            <person name="Shen G."/>
            <person name="Guo B."/>
            <person name="Wei J."/>
            <person name="Xu J."/>
            <person name="St-Pierre B."/>
            <person name="Chen S."/>
            <person name="Sun C."/>
        </authorList>
    </citation>
    <scope>NUCLEOTIDE SEQUENCE [LARGE SCALE GENOMIC DNA]</scope>
</reference>
<dbReference type="Proteomes" id="UP001060085">
    <property type="component" value="Linkage Group LG08"/>
</dbReference>
<accession>A0ACB9ZTS6</accession>
<evidence type="ECO:0000313" key="2">
    <source>
        <dbReference type="Proteomes" id="UP001060085"/>
    </source>
</evidence>
<sequence length="332" mass="36718">MQPRQKAGLMQGSQFHRGNSPAQALQGMQTMGMMGSLNLTSQPRANGPLAYAQQRMNHGQLRQQLSQNALTTSQPDATASGTTTPGGSSSQGTEASNQLLGKRRIQDLVSQVDAQGMLDPEVEELLLEIADDFIESVTAFACSLAKHRKSSTLESKDVLLNLEKNWNLTIPGFSSEDRKNNAEPPPSDQHKKRLDVIRSLMESSSTRENTSKMAEMVRQGGPGNQVVPNHMTRAPSSEQLLSQPNPFQMQQQTFISKFITTSRLINGTLKWAEPNRNGIAQPCRPCHIYSASTQMAAAFDKTLQRPTCYHLYTRSSVKYFHFKSHPLDSNSE</sequence>
<gene>
    <name evidence="1" type="ORF">M9H77_35627</name>
</gene>
<dbReference type="EMBL" id="CM044708">
    <property type="protein sequence ID" value="KAI5649622.1"/>
    <property type="molecule type" value="Genomic_DNA"/>
</dbReference>